<dbReference type="GO" id="GO:1990904">
    <property type="term" value="C:ribonucleoprotein complex"/>
    <property type="evidence" value="ECO:0007669"/>
    <property type="project" value="UniProtKB-KW"/>
</dbReference>
<dbReference type="GO" id="GO:0008097">
    <property type="term" value="F:5S rRNA binding"/>
    <property type="evidence" value="ECO:0007669"/>
    <property type="project" value="TreeGrafter"/>
</dbReference>
<accession>A0A2H0X8M1</accession>
<keyword evidence="4 7" id="KW-0689">Ribosomal protein</keyword>
<dbReference type="PANTHER" id="PTHR12899">
    <property type="entry name" value="39S RIBOSOMAL PROTEIN L18, MITOCHONDRIAL"/>
    <property type="match status" value="1"/>
</dbReference>
<dbReference type="HAMAP" id="MF_01337_B">
    <property type="entry name" value="Ribosomal_uL18_B"/>
    <property type="match status" value="1"/>
</dbReference>
<keyword evidence="3 7" id="KW-0694">RNA-binding</keyword>
<dbReference type="GO" id="GO:0005840">
    <property type="term" value="C:ribosome"/>
    <property type="evidence" value="ECO:0007669"/>
    <property type="project" value="UniProtKB-KW"/>
</dbReference>
<evidence type="ECO:0000256" key="1">
    <source>
        <dbReference type="ARBA" id="ARBA00007116"/>
    </source>
</evidence>
<evidence type="ECO:0000256" key="7">
    <source>
        <dbReference type="HAMAP-Rule" id="MF_01337"/>
    </source>
</evidence>
<evidence type="ECO:0000313" key="9">
    <source>
        <dbReference type="Proteomes" id="UP000231098"/>
    </source>
</evidence>
<comment type="subunit">
    <text evidence="7">Part of the 50S ribosomal subunit; part of the 5S rRNA/L5/L18/L25 subcomplex. Contacts the 5S and 23S rRNAs.</text>
</comment>
<evidence type="ECO:0000256" key="4">
    <source>
        <dbReference type="ARBA" id="ARBA00022980"/>
    </source>
</evidence>
<dbReference type="Pfam" id="PF00861">
    <property type="entry name" value="Ribosomal_L18p"/>
    <property type="match status" value="1"/>
</dbReference>
<keyword evidence="5 7" id="KW-0687">Ribonucleoprotein</keyword>
<dbReference type="NCBIfam" id="TIGR00060">
    <property type="entry name" value="L18_bact"/>
    <property type="match status" value="1"/>
</dbReference>
<dbReference type="GO" id="GO:0003735">
    <property type="term" value="F:structural constituent of ribosome"/>
    <property type="evidence" value="ECO:0007669"/>
    <property type="project" value="InterPro"/>
</dbReference>
<dbReference type="InterPro" id="IPR005484">
    <property type="entry name" value="Ribosomal_uL18_bac/plant/anim"/>
</dbReference>
<dbReference type="PANTHER" id="PTHR12899:SF3">
    <property type="entry name" value="LARGE RIBOSOMAL SUBUNIT PROTEIN UL18M"/>
    <property type="match status" value="1"/>
</dbReference>
<proteinExistence type="inferred from homology"/>
<dbReference type="EMBL" id="PEYV01000059">
    <property type="protein sequence ID" value="PIS21276.1"/>
    <property type="molecule type" value="Genomic_DNA"/>
</dbReference>
<evidence type="ECO:0000256" key="3">
    <source>
        <dbReference type="ARBA" id="ARBA00022884"/>
    </source>
</evidence>
<comment type="similarity">
    <text evidence="1 7">Belongs to the universal ribosomal protein uL18 family.</text>
</comment>
<dbReference type="Gene3D" id="3.30.420.100">
    <property type="match status" value="1"/>
</dbReference>
<dbReference type="InterPro" id="IPR004389">
    <property type="entry name" value="Ribosomal_uL18_bac-type"/>
</dbReference>
<dbReference type="GO" id="GO:0005737">
    <property type="term" value="C:cytoplasm"/>
    <property type="evidence" value="ECO:0007669"/>
    <property type="project" value="UniProtKB-ARBA"/>
</dbReference>
<evidence type="ECO:0000256" key="6">
    <source>
        <dbReference type="ARBA" id="ARBA00035197"/>
    </source>
</evidence>
<comment type="function">
    <text evidence="7">This is one of the proteins that bind and probably mediate the attachment of the 5S RNA into the large ribosomal subunit, where it forms part of the central protuberance.</text>
</comment>
<dbReference type="SUPFAM" id="SSF53137">
    <property type="entry name" value="Translational machinery components"/>
    <property type="match status" value="1"/>
</dbReference>
<reference evidence="9" key="1">
    <citation type="submission" date="2017-09" db="EMBL/GenBank/DDBJ databases">
        <title>Depth-based differentiation of microbial function through sediment-hosted aquifers and enrichment of novel symbionts in the deep terrestrial subsurface.</title>
        <authorList>
            <person name="Probst A.J."/>
            <person name="Ladd B."/>
            <person name="Jarett J.K."/>
            <person name="Geller-Mcgrath D.E."/>
            <person name="Sieber C.M.K."/>
            <person name="Emerson J.B."/>
            <person name="Anantharaman K."/>
            <person name="Thomas B.C."/>
            <person name="Malmstrom R."/>
            <person name="Stieglmeier M."/>
            <person name="Klingl A."/>
            <person name="Woyke T."/>
            <person name="Ryan C.M."/>
            <person name="Banfield J.F."/>
        </authorList>
    </citation>
    <scope>NUCLEOTIDE SEQUENCE [LARGE SCALE GENOMIC DNA]</scope>
</reference>
<evidence type="ECO:0000256" key="2">
    <source>
        <dbReference type="ARBA" id="ARBA00022730"/>
    </source>
</evidence>
<comment type="caution">
    <text evidence="8">The sequence shown here is derived from an EMBL/GenBank/DDBJ whole genome shotgun (WGS) entry which is preliminary data.</text>
</comment>
<evidence type="ECO:0000313" key="8">
    <source>
        <dbReference type="EMBL" id="PIS21276.1"/>
    </source>
</evidence>
<dbReference type="CDD" id="cd00432">
    <property type="entry name" value="Ribosomal_L18_L5e"/>
    <property type="match status" value="1"/>
</dbReference>
<dbReference type="InterPro" id="IPR057268">
    <property type="entry name" value="Ribosomal_L18"/>
</dbReference>
<dbReference type="Proteomes" id="UP000231098">
    <property type="component" value="Unassembled WGS sequence"/>
</dbReference>
<gene>
    <name evidence="7" type="primary">rplR</name>
    <name evidence="8" type="ORF">COT51_03610</name>
</gene>
<name>A0A2H0X8M1_UNCKA</name>
<keyword evidence="2 7" id="KW-0699">rRNA-binding</keyword>
<evidence type="ECO:0000256" key="5">
    <source>
        <dbReference type="ARBA" id="ARBA00023274"/>
    </source>
</evidence>
<dbReference type="AlphaFoldDB" id="A0A2H0X8M1"/>
<organism evidence="8 9">
    <name type="scientific">candidate division WWE3 bacterium CG08_land_8_20_14_0_20_41_15</name>
    <dbReference type="NCBI Taxonomy" id="1975086"/>
    <lineage>
        <taxon>Bacteria</taxon>
        <taxon>Katanobacteria</taxon>
    </lineage>
</organism>
<dbReference type="GO" id="GO:0006412">
    <property type="term" value="P:translation"/>
    <property type="evidence" value="ECO:0007669"/>
    <property type="project" value="UniProtKB-UniRule"/>
</dbReference>
<sequence>MMSKVIFYKNTADRRKTRVRAKLARIGMRPRLTVFRSNAHIFAQIVDDKKAVTLVALVDSKIGKDLEPAPKELSKGLKTAYLLGEALAKAGIKKGVKEVFFDRGEYLYHGRIKALADGARAGGLVF</sequence>
<protein>
    <recommendedName>
        <fullName evidence="6 7">Large ribosomal subunit protein uL18</fullName>
    </recommendedName>
</protein>